<dbReference type="PIRSF" id="PIRSF000137">
    <property type="entry name" value="Alcohol_oxidase"/>
    <property type="match status" value="1"/>
</dbReference>
<dbReference type="InterPro" id="IPR000172">
    <property type="entry name" value="GMC_OxRdtase_N"/>
</dbReference>
<dbReference type="PANTHER" id="PTHR45968">
    <property type="entry name" value="OSJNBA0019K04.7 PROTEIN"/>
    <property type="match status" value="1"/>
</dbReference>
<dbReference type="InterPro" id="IPR036188">
    <property type="entry name" value="FAD/NAD-bd_sf"/>
</dbReference>
<dbReference type="InterPro" id="IPR007867">
    <property type="entry name" value="GMC_OxRtase_C"/>
</dbReference>
<proteinExistence type="inferred from homology"/>
<dbReference type="Pfam" id="PF05199">
    <property type="entry name" value="GMC_oxred_C"/>
    <property type="match status" value="1"/>
</dbReference>
<comment type="caution">
    <text evidence="8">The sequence shown here is derived from an EMBL/GenBank/DDBJ whole genome shotgun (WGS) entry which is preliminary data.</text>
</comment>
<evidence type="ECO:0000256" key="4">
    <source>
        <dbReference type="ARBA" id="ARBA00022729"/>
    </source>
</evidence>
<evidence type="ECO:0000256" key="6">
    <source>
        <dbReference type="SAM" id="SignalP"/>
    </source>
</evidence>
<keyword evidence="4 6" id="KW-0732">Signal</keyword>
<keyword evidence="5" id="KW-0274">FAD</keyword>
<dbReference type="InterPro" id="IPR051871">
    <property type="entry name" value="GMC_Oxidoreductase-Related"/>
</dbReference>
<feature type="signal peptide" evidence="6">
    <location>
        <begin position="1"/>
        <end position="26"/>
    </location>
</feature>
<sequence length="585" mass="63720">MDMGSCRFLKAFGIAVFALHCYLCHAEKAPCYSFVKEAIAAPRVSYHDYIVVGGGTAGCPLAATLSETANVLVLERGGSPYRKPGETDKGNFFLTLLDPSPDSYAQTFVTEDGVYNQRARVLGGGTVINAGFYSHAEPEFVKASGLDEALVNDSYRWVEKKVVFEAPVSQWQSAVRDGLTEAGVLPFNGVTYDHINGTKTGSTIFDMDDHRHSAADLLEYADPNNIKVYLHATVHKIILTTENVRSRPKAEGVIFEDASGVRHTALLNKSSKSEIIVSAGAIGSSQLLMLSGIGPADQLEELGIKLVMDQPMVGQGMGDSTFNGLFIPSPTPVELSLISAVGIYLPASYIEAASGFNMTPSFDSNTEFLLRILNQVFTFYFIALQTAVIYNSVDCLTMVVVVACVTDVQTNIGPRLNGGTIFQKVARPLSRGYIELRSTDPNETPRVRFNYFKEPADLKRCVQGMQTIINVINSKAFSKFRFPTISTQSLLNLMAASASNLRPRNPNTATSLKQFCNDTVTTLWHHHGGCRVGKVVDNEYRVLGVDGLRVIDASTFSFSPGTNPQATVMMLGRAMGVQIQKDRHS</sequence>
<evidence type="ECO:0000256" key="1">
    <source>
        <dbReference type="ARBA" id="ARBA00001974"/>
    </source>
</evidence>
<gene>
    <name evidence="8" type="ORF">V6N11_027935</name>
</gene>
<dbReference type="Proteomes" id="UP001396334">
    <property type="component" value="Unassembled WGS sequence"/>
</dbReference>
<evidence type="ECO:0000256" key="5">
    <source>
        <dbReference type="ARBA" id="ARBA00022827"/>
    </source>
</evidence>
<evidence type="ECO:0000256" key="3">
    <source>
        <dbReference type="ARBA" id="ARBA00022630"/>
    </source>
</evidence>
<dbReference type="SUPFAM" id="SSF51905">
    <property type="entry name" value="FAD/NAD(P)-binding domain"/>
    <property type="match status" value="1"/>
</dbReference>
<dbReference type="Gene3D" id="3.30.410.40">
    <property type="match status" value="1"/>
</dbReference>
<dbReference type="Gene3D" id="3.50.50.60">
    <property type="entry name" value="FAD/NAD(P)-binding domain"/>
    <property type="match status" value="1"/>
</dbReference>
<dbReference type="InterPro" id="IPR012132">
    <property type="entry name" value="GMC_OxRdtase"/>
</dbReference>
<dbReference type="EMBL" id="JBBPBN010000089">
    <property type="protein sequence ID" value="KAK8981522.1"/>
    <property type="molecule type" value="Genomic_DNA"/>
</dbReference>
<feature type="chain" id="PRO_5045915946" description="Glucose-methanol-choline oxidoreductase N-terminal domain-containing protein" evidence="6">
    <location>
        <begin position="27"/>
        <end position="585"/>
    </location>
</feature>
<dbReference type="PANTHER" id="PTHR45968:SF31">
    <property type="entry name" value="GLUCOSE-METHANOL-CHOLINE (GMC) OXIDOREDUCTASE FAMILY PROTEIN"/>
    <property type="match status" value="1"/>
</dbReference>
<comment type="cofactor">
    <cofactor evidence="1">
        <name>FAD</name>
        <dbReference type="ChEBI" id="CHEBI:57692"/>
    </cofactor>
</comment>
<feature type="domain" description="Glucose-methanol-choline oxidoreductase N-terminal" evidence="7">
    <location>
        <begin position="280"/>
        <end position="294"/>
    </location>
</feature>
<dbReference type="PROSITE" id="PS00624">
    <property type="entry name" value="GMC_OXRED_2"/>
    <property type="match status" value="1"/>
</dbReference>
<comment type="similarity">
    <text evidence="2">Belongs to the GMC oxidoreductase family.</text>
</comment>
<accession>A0ABR2NZ92</accession>
<keyword evidence="3" id="KW-0285">Flavoprotein</keyword>
<dbReference type="Pfam" id="PF00732">
    <property type="entry name" value="GMC_oxred_N"/>
    <property type="match status" value="1"/>
</dbReference>
<evidence type="ECO:0000256" key="2">
    <source>
        <dbReference type="ARBA" id="ARBA00010790"/>
    </source>
</evidence>
<evidence type="ECO:0000313" key="9">
    <source>
        <dbReference type="Proteomes" id="UP001396334"/>
    </source>
</evidence>
<name>A0ABR2NZ92_9ROSI</name>
<keyword evidence="9" id="KW-1185">Reference proteome</keyword>
<organism evidence="8 9">
    <name type="scientific">Hibiscus sabdariffa</name>
    <name type="common">roselle</name>
    <dbReference type="NCBI Taxonomy" id="183260"/>
    <lineage>
        <taxon>Eukaryota</taxon>
        <taxon>Viridiplantae</taxon>
        <taxon>Streptophyta</taxon>
        <taxon>Embryophyta</taxon>
        <taxon>Tracheophyta</taxon>
        <taxon>Spermatophyta</taxon>
        <taxon>Magnoliopsida</taxon>
        <taxon>eudicotyledons</taxon>
        <taxon>Gunneridae</taxon>
        <taxon>Pentapetalae</taxon>
        <taxon>rosids</taxon>
        <taxon>malvids</taxon>
        <taxon>Malvales</taxon>
        <taxon>Malvaceae</taxon>
        <taxon>Malvoideae</taxon>
        <taxon>Hibiscus</taxon>
    </lineage>
</organism>
<dbReference type="SUPFAM" id="SSF54373">
    <property type="entry name" value="FAD-linked reductases, C-terminal domain"/>
    <property type="match status" value="1"/>
</dbReference>
<protein>
    <recommendedName>
        <fullName evidence="7">Glucose-methanol-choline oxidoreductase N-terminal domain-containing protein</fullName>
    </recommendedName>
</protein>
<evidence type="ECO:0000259" key="7">
    <source>
        <dbReference type="PROSITE" id="PS00624"/>
    </source>
</evidence>
<evidence type="ECO:0000313" key="8">
    <source>
        <dbReference type="EMBL" id="KAK8981522.1"/>
    </source>
</evidence>
<reference evidence="8 9" key="1">
    <citation type="journal article" date="2024" name="G3 (Bethesda)">
        <title>Genome assembly of Hibiscus sabdariffa L. provides insights into metabolisms of medicinal natural products.</title>
        <authorList>
            <person name="Kim T."/>
        </authorList>
    </citation>
    <scope>NUCLEOTIDE SEQUENCE [LARGE SCALE GENOMIC DNA]</scope>
    <source>
        <strain evidence="8">TK-2024</strain>
        <tissue evidence="8">Old leaves</tissue>
    </source>
</reference>